<dbReference type="SMART" id="SM00507">
    <property type="entry name" value="HNHc"/>
    <property type="match status" value="1"/>
</dbReference>
<dbReference type="Pfam" id="PF02720">
    <property type="entry name" value="DUF222"/>
    <property type="match status" value="1"/>
</dbReference>
<reference evidence="3" key="1">
    <citation type="submission" date="2022-12" db="EMBL/GenBank/DDBJ databases">
        <authorList>
            <person name="Deng Y."/>
            <person name="Zhang Y.-Q."/>
        </authorList>
    </citation>
    <scope>NUCLEOTIDE SEQUENCE</scope>
    <source>
        <strain evidence="3">CPCC 205372</strain>
    </source>
</reference>
<protein>
    <submittedName>
        <fullName evidence="3">DUF222 domain-containing protein</fullName>
    </submittedName>
</protein>
<keyword evidence="4" id="KW-1185">Reference proteome</keyword>
<dbReference type="Gene3D" id="1.10.30.50">
    <property type="match status" value="1"/>
</dbReference>
<dbReference type="EMBL" id="JAPZPY010000008">
    <property type="protein sequence ID" value="MCZ8380841.1"/>
    <property type="molecule type" value="Genomic_DNA"/>
</dbReference>
<name>A0ABT4PWG1_9MYCO</name>
<dbReference type="Proteomes" id="UP001142153">
    <property type="component" value="Unassembled WGS sequence"/>
</dbReference>
<feature type="domain" description="HNH nuclease" evidence="2">
    <location>
        <begin position="346"/>
        <end position="403"/>
    </location>
</feature>
<evidence type="ECO:0000259" key="2">
    <source>
        <dbReference type="SMART" id="SM00507"/>
    </source>
</evidence>
<dbReference type="InterPro" id="IPR003870">
    <property type="entry name" value="DUF222"/>
</dbReference>
<evidence type="ECO:0000256" key="1">
    <source>
        <dbReference type="SAM" id="MobiDB-lite"/>
    </source>
</evidence>
<sequence length="553" mass="60829">MFDTASTGEVVAVITYAYREESRLVGRRLAAIAELLGRRTWEAEAEDPDCGYMIVTGLQRTSAEVAAAMNLSAAAASVLVSQADALDSRLPKVAAVLARGDIDWRTVQLILSRSELVSDRRIIAALDSQLAERVSRWQSWSRKRVIDAVDAAVRTLDRDAVKERERAEDRRHMDVIAVGDGTAKVDGVVNAETAVIFDRTLGELATGVCREDPRTLAQRRADAVAAMAQGRPLSCRCEACAARPATPTADSSGLETAADTGDVEAFQPPPAPPPPTPALSGTTFVINVVADQSTVVGTGNRPGYLEGFGVIDADLVRQLAQGATLRPLNPPVVTAEQALRYQPTAAVERFVRMRDLTCRFPGCDRPAQRCDIDHTVPFNHVDPRAGGRTVPENLKCLCRQHHRAKTFVQGWRDLQLPDGTVVWTTPDGRQLRTVPGGVELFPALGGRPCAAPSPARCNPLRRRATRIERRRAKNRALRPLNDAHRTLERARRREVEARKDRNRHRTMLMLFKGGRPTKGPFMRWVNEPYESEVLPPDWRPPPGPPPLPDEPPF</sequence>
<evidence type="ECO:0000313" key="4">
    <source>
        <dbReference type="Proteomes" id="UP001142153"/>
    </source>
</evidence>
<organism evidence="3 4">
    <name type="scientific">Mycobacterium hippophais</name>
    <dbReference type="NCBI Taxonomy" id="3016340"/>
    <lineage>
        <taxon>Bacteria</taxon>
        <taxon>Bacillati</taxon>
        <taxon>Actinomycetota</taxon>
        <taxon>Actinomycetes</taxon>
        <taxon>Mycobacteriales</taxon>
        <taxon>Mycobacteriaceae</taxon>
        <taxon>Mycobacterium</taxon>
    </lineage>
</organism>
<dbReference type="RefSeq" id="WP_269895420.1">
    <property type="nucleotide sequence ID" value="NZ_JAPZPY010000008.1"/>
</dbReference>
<dbReference type="CDD" id="cd00085">
    <property type="entry name" value="HNHc"/>
    <property type="match status" value="1"/>
</dbReference>
<feature type="region of interest" description="Disordered" evidence="1">
    <location>
        <begin position="531"/>
        <end position="553"/>
    </location>
</feature>
<gene>
    <name evidence="3" type="ORF">O6P37_18390</name>
</gene>
<proteinExistence type="predicted"/>
<dbReference type="InterPro" id="IPR003615">
    <property type="entry name" value="HNH_nuc"/>
</dbReference>
<feature type="compositionally biased region" description="Pro residues" evidence="1">
    <location>
        <begin position="537"/>
        <end position="553"/>
    </location>
</feature>
<accession>A0ABT4PWG1</accession>
<comment type="caution">
    <text evidence="3">The sequence shown here is derived from an EMBL/GenBank/DDBJ whole genome shotgun (WGS) entry which is preliminary data.</text>
</comment>
<evidence type="ECO:0000313" key="3">
    <source>
        <dbReference type="EMBL" id="MCZ8380841.1"/>
    </source>
</evidence>